<dbReference type="GO" id="GO:0015807">
    <property type="term" value="P:L-amino acid transport"/>
    <property type="evidence" value="ECO:0007669"/>
    <property type="project" value="TreeGrafter"/>
</dbReference>
<dbReference type="GO" id="GO:0005524">
    <property type="term" value="F:ATP binding"/>
    <property type="evidence" value="ECO:0007669"/>
    <property type="project" value="UniProtKB-KW"/>
</dbReference>
<dbReference type="PROSITE" id="PS50893">
    <property type="entry name" value="ABC_TRANSPORTER_2"/>
    <property type="match status" value="1"/>
</dbReference>
<evidence type="ECO:0000256" key="1">
    <source>
        <dbReference type="ARBA" id="ARBA00005417"/>
    </source>
</evidence>
<dbReference type="EMBL" id="CP000463">
    <property type="protein sequence ID" value="ABJ07142.1"/>
    <property type="molecule type" value="Genomic_DNA"/>
</dbReference>
<dbReference type="HOGENOM" id="CLU_000604_1_2_5"/>
<keyword evidence="3" id="KW-0547">Nucleotide-binding</keyword>
<name>Q07LP2_RHOP5</name>
<keyword evidence="4" id="KW-0067">ATP-binding</keyword>
<evidence type="ECO:0000256" key="4">
    <source>
        <dbReference type="ARBA" id="ARBA00022840"/>
    </source>
</evidence>
<comment type="function">
    <text evidence="6">Involved in beta-(1--&gt;2)glucan export. Transmembrane domains (TMD) form a pore in the inner membrane and the ATP-binding domain (NBD) is responsible for energy generation.</text>
</comment>
<evidence type="ECO:0000259" key="7">
    <source>
        <dbReference type="PROSITE" id="PS50893"/>
    </source>
</evidence>
<dbReference type="InterPro" id="IPR017871">
    <property type="entry name" value="ABC_transporter-like_CS"/>
</dbReference>
<dbReference type="Gene3D" id="3.40.50.300">
    <property type="entry name" value="P-loop containing nucleotide triphosphate hydrolases"/>
    <property type="match status" value="1"/>
</dbReference>
<evidence type="ECO:0000256" key="6">
    <source>
        <dbReference type="ARBA" id="ARBA00024722"/>
    </source>
</evidence>
<evidence type="ECO:0000313" key="8">
    <source>
        <dbReference type="EMBL" id="ABJ07142.1"/>
    </source>
</evidence>
<dbReference type="InterPro" id="IPR003439">
    <property type="entry name" value="ABC_transporter-like_ATP-bd"/>
</dbReference>
<dbReference type="SMART" id="SM00382">
    <property type="entry name" value="AAA"/>
    <property type="match status" value="1"/>
</dbReference>
<keyword evidence="5" id="KW-0029">Amino-acid transport</keyword>
<dbReference type="CDD" id="cd03224">
    <property type="entry name" value="ABC_TM1139_LivF_branched"/>
    <property type="match status" value="1"/>
</dbReference>
<evidence type="ECO:0000256" key="2">
    <source>
        <dbReference type="ARBA" id="ARBA00022448"/>
    </source>
</evidence>
<accession>Q07LP2</accession>
<proteinExistence type="inferred from homology"/>
<dbReference type="AlphaFoldDB" id="Q07LP2"/>
<dbReference type="InterPro" id="IPR027417">
    <property type="entry name" value="P-loop_NTPase"/>
</dbReference>
<dbReference type="SUPFAM" id="SSF52540">
    <property type="entry name" value="P-loop containing nucleoside triphosphate hydrolases"/>
    <property type="match status" value="1"/>
</dbReference>
<evidence type="ECO:0000256" key="3">
    <source>
        <dbReference type="ARBA" id="ARBA00022741"/>
    </source>
</evidence>
<evidence type="ECO:0000256" key="5">
    <source>
        <dbReference type="ARBA" id="ARBA00022970"/>
    </source>
</evidence>
<dbReference type="Pfam" id="PF00005">
    <property type="entry name" value="ABC_tran"/>
    <property type="match status" value="1"/>
</dbReference>
<keyword evidence="2" id="KW-0813">Transport</keyword>
<sequence>MNSQALAPLLEIQSLSVSYGNVLAVCNVSLAAGAGQIVAIIGPNGAGKSTLLGAAMGLLRSTGAIVYQGADISRLDVEDRLEAGLCLVPERRELFADLTVADNLLLGAYLHRKDRAWVRNNLARVYDRFPRLAERRRQTAVTLSGGERQMLALGRALMSRPRLLMLDEPSLGLAPIIVREILRIVVSLRELGVTVLLVEQNARAALEISDYGYVLENGEFRLSGGATALMQNSEITTSYLGVV</sequence>
<feature type="domain" description="ABC transporter" evidence="7">
    <location>
        <begin position="10"/>
        <end position="242"/>
    </location>
</feature>
<dbReference type="STRING" id="316055.RPE_3207"/>
<gene>
    <name evidence="8" type="ordered locus">RPE_3207</name>
</gene>
<comment type="similarity">
    <text evidence="1">Belongs to the ABC transporter superfamily.</text>
</comment>
<organism evidence="8">
    <name type="scientific">Rhodopseudomonas palustris (strain BisA53)</name>
    <dbReference type="NCBI Taxonomy" id="316055"/>
    <lineage>
        <taxon>Bacteria</taxon>
        <taxon>Pseudomonadati</taxon>
        <taxon>Pseudomonadota</taxon>
        <taxon>Alphaproteobacteria</taxon>
        <taxon>Hyphomicrobiales</taxon>
        <taxon>Nitrobacteraceae</taxon>
        <taxon>Rhodopseudomonas</taxon>
    </lineage>
</organism>
<dbReference type="PANTHER" id="PTHR43820:SF6">
    <property type="entry name" value="ABC TRANSPORTER ATP-BINDING PROTEIN"/>
    <property type="match status" value="1"/>
</dbReference>
<dbReference type="GO" id="GO:0016887">
    <property type="term" value="F:ATP hydrolysis activity"/>
    <property type="evidence" value="ECO:0007669"/>
    <property type="project" value="InterPro"/>
</dbReference>
<dbReference type="PROSITE" id="PS00211">
    <property type="entry name" value="ABC_TRANSPORTER_1"/>
    <property type="match status" value="1"/>
</dbReference>
<dbReference type="InterPro" id="IPR052156">
    <property type="entry name" value="BCAA_Transport_ATP-bd_LivF"/>
</dbReference>
<dbReference type="KEGG" id="rpe:RPE_3207"/>
<dbReference type="eggNOG" id="COG0410">
    <property type="taxonomic scope" value="Bacteria"/>
</dbReference>
<dbReference type="GO" id="GO:0015658">
    <property type="term" value="F:branched-chain amino acid transmembrane transporter activity"/>
    <property type="evidence" value="ECO:0007669"/>
    <property type="project" value="TreeGrafter"/>
</dbReference>
<protein>
    <submittedName>
        <fullName evidence="8">ABC transporter related</fullName>
    </submittedName>
</protein>
<reference evidence="8" key="1">
    <citation type="submission" date="2006-09" db="EMBL/GenBank/DDBJ databases">
        <title>Complete sequence of Rhodopseudomonas palustris BisA53.</title>
        <authorList>
            <consortium name="US DOE Joint Genome Institute"/>
            <person name="Copeland A."/>
            <person name="Lucas S."/>
            <person name="Lapidus A."/>
            <person name="Barry K."/>
            <person name="Detter J.C."/>
            <person name="Glavina del Rio T."/>
            <person name="Hammon N."/>
            <person name="Israni S."/>
            <person name="Dalin E."/>
            <person name="Tice H."/>
            <person name="Pitluck S."/>
            <person name="Chain P."/>
            <person name="Malfatti S."/>
            <person name="Shin M."/>
            <person name="Vergez L."/>
            <person name="Schmutz J."/>
            <person name="Larimer F."/>
            <person name="Land M."/>
            <person name="Hauser L."/>
            <person name="Pelletier D.A."/>
            <person name="Kyrpides N."/>
            <person name="Kim E."/>
            <person name="Harwood C.S."/>
            <person name="Oda Y."/>
            <person name="Richardson P."/>
        </authorList>
    </citation>
    <scope>NUCLEOTIDE SEQUENCE [LARGE SCALE GENOMIC DNA]</scope>
    <source>
        <strain evidence="8">BisA53</strain>
    </source>
</reference>
<dbReference type="InterPro" id="IPR003593">
    <property type="entry name" value="AAA+_ATPase"/>
</dbReference>
<dbReference type="PANTHER" id="PTHR43820">
    <property type="entry name" value="HIGH-AFFINITY BRANCHED-CHAIN AMINO ACID TRANSPORT ATP-BINDING PROTEIN LIVF"/>
    <property type="match status" value="1"/>
</dbReference>